<dbReference type="InterPro" id="IPR050462">
    <property type="entry name" value="Retroviral_Gag-Pol_poly"/>
</dbReference>
<reference evidence="3 4" key="1">
    <citation type="submission" date="2018-07" db="EMBL/GenBank/DDBJ databases">
        <title>A high quality draft genome assembly of the barn swallow (H. rustica rustica).</title>
        <authorList>
            <person name="Formenti G."/>
            <person name="Chiara M."/>
            <person name="Poveda L."/>
            <person name="Francoijs K.-J."/>
            <person name="Bonisoli-Alquati A."/>
            <person name="Canova L."/>
            <person name="Gianfranceschi L."/>
            <person name="Horner D.S."/>
            <person name="Saino N."/>
        </authorList>
    </citation>
    <scope>NUCLEOTIDE SEQUENCE [LARGE SCALE GENOMIC DNA]</scope>
    <source>
        <strain evidence="3">Chelidonia</strain>
        <tissue evidence="3">Blood</tissue>
    </source>
</reference>
<dbReference type="Proteomes" id="UP000269221">
    <property type="component" value="Unassembled WGS sequence"/>
</dbReference>
<organism evidence="3 4">
    <name type="scientific">Hirundo rustica rustica</name>
    <dbReference type="NCBI Taxonomy" id="333673"/>
    <lineage>
        <taxon>Eukaryota</taxon>
        <taxon>Metazoa</taxon>
        <taxon>Chordata</taxon>
        <taxon>Craniata</taxon>
        <taxon>Vertebrata</taxon>
        <taxon>Euteleostomi</taxon>
        <taxon>Archelosauria</taxon>
        <taxon>Archosauria</taxon>
        <taxon>Dinosauria</taxon>
        <taxon>Saurischia</taxon>
        <taxon>Theropoda</taxon>
        <taxon>Coelurosauria</taxon>
        <taxon>Aves</taxon>
        <taxon>Neognathae</taxon>
        <taxon>Neoaves</taxon>
        <taxon>Telluraves</taxon>
        <taxon>Australaves</taxon>
        <taxon>Passeriformes</taxon>
        <taxon>Sylvioidea</taxon>
        <taxon>Hirundinidae</taxon>
        <taxon>Hirundo</taxon>
    </lineage>
</organism>
<evidence type="ECO:0000313" key="3">
    <source>
        <dbReference type="EMBL" id="RMB89630.1"/>
    </source>
</evidence>
<accession>A0A3M0INE4</accession>
<dbReference type="GO" id="GO:0019068">
    <property type="term" value="P:virion assembly"/>
    <property type="evidence" value="ECO:0007669"/>
    <property type="project" value="InterPro"/>
</dbReference>
<name>A0A3M0INE4_HIRRU</name>
<dbReference type="SUPFAM" id="SSF47943">
    <property type="entry name" value="Retrovirus capsid protein, N-terminal core domain"/>
    <property type="match status" value="1"/>
</dbReference>
<dbReference type="AlphaFoldDB" id="A0A3M0INE4"/>
<evidence type="ECO:0000256" key="1">
    <source>
        <dbReference type="SAM" id="MobiDB-lite"/>
    </source>
</evidence>
<feature type="region of interest" description="Disordered" evidence="1">
    <location>
        <begin position="94"/>
        <end position="152"/>
    </location>
</feature>
<evidence type="ECO:0000313" key="4">
    <source>
        <dbReference type="Proteomes" id="UP000269221"/>
    </source>
</evidence>
<protein>
    <recommendedName>
        <fullName evidence="2">Core shell protein Gag P30 domain-containing protein</fullName>
    </recommendedName>
</protein>
<dbReference type="PANTHER" id="PTHR33166">
    <property type="entry name" value="GAG_P30 DOMAIN-CONTAINING PROTEIN"/>
    <property type="match status" value="1"/>
</dbReference>
<proteinExistence type="predicted"/>
<dbReference type="OrthoDB" id="9049599at2759"/>
<keyword evidence="4" id="KW-1185">Reference proteome</keyword>
<dbReference type="Gene3D" id="1.10.375.10">
    <property type="entry name" value="Human Immunodeficiency Virus Type 1 Capsid Protein"/>
    <property type="match status" value="1"/>
</dbReference>
<dbReference type="EMBL" id="QRBI01000274">
    <property type="protein sequence ID" value="RMB89630.1"/>
    <property type="molecule type" value="Genomic_DNA"/>
</dbReference>
<dbReference type="InterPro" id="IPR008919">
    <property type="entry name" value="Retrov_capsid_N"/>
</dbReference>
<dbReference type="InterPro" id="IPR003036">
    <property type="entry name" value="Gag_P30"/>
</dbReference>
<feature type="domain" description="Core shell protein Gag P30" evidence="2">
    <location>
        <begin position="185"/>
        <end position="373"/>
    </location>
</feature>
<sequence length="382" mass="43929">MINYCMFEWTKEIIWKDNLYGARSGLFEDWICQALNLYVNSKEPFNQEESEYAALWLPRGKGEFVARRQGSKGFPFNPLQTRGQAAKKDRHELYDPLDHLPPPYRQPNQPVQPQAPEGPPVNANSPPIQEEPVAHRSRGEGMGRSDDGDGEAKMEDGLYPLRKVPMANPEQRPIGDVSVPLSTGDVREFKKEMGRLIEDPLGVAERLDQFLGPNIYTWVELQSILGILFTMEEREMIRHSGMRVWDRECQGPDQGDQKWPMQDPGWNNQNERHRQNMSDLWWMIIRGIWKAVPKGQNIGKARSQHQGKDEPLADWSERLRKALQVYSGVDPYTAAGQVLLKTQFVAKAWGHIRKKLEKVENWQDKGSSGIVKRNTESVCEKR</sequence>
<dbReference type="Pfam" id="PF02093">
    <property type="entry name" value="Gag_p30"/>
    <property type="match status" value="1"/>
</dbReference>
<dbReference type="STRING" id="333673.A0A3M0INE4"/>
<gene>
    <name evidence="3" type="ORF">DUI87_33994</name>
</gene>
<comment type="caution">
    <text evidence="3">The sequence shown here is derived from an EMBL/GenBank/DDBJ whole genome shotgun (WGS) entry which is preliminary data.</text>
</comment>
<feature type="compositionally biased region" description="Basic and acidic residues" evidence="1">
    <location>
        <begin position="132"/>
        <end position="152"/>
    </location>
</feature>
<evidence type="ECO:0000259" key="2">
    <source>
        <dbReference type="Pfam" id="PF02093"/>
    </source>
</evidence>